<dbReference type="Proteomes" id="UP000054251">
    <property type="component" value="Unassembled WGS sequence"/>
</dbReference>
<comment type="subcellular location">
    <subcellularLocation>
        <location evidence="1 7">Nucleus</location>
    </subcellularLocation>
</comment>
<reference evidence="9 10" key="1">
    <citation type="submission" date="2015-11" db="EMBL/GenBank/DDBJ databases">
        <title>The genome of Debaryomyces fabryi.</title>
        <authorList>
            <person name="Tafer H."/>
            <person name="Lopandic K."/>
        </authorList>
    </citation>
    <scope>NUCLEOTIDE SEQUENCE [LARGE SCALE GENOMIC DNA]</scope>
    <source>
        <strain evidence="9 10">CBS 789</strain>
    </source>
</reference>
<feature type="region of interest" description="Disordered" evidence="8">
    <location>
        <begin position="198"/>
        <end position="218"/>
    </location>
</feature>
<keyword evidence="6 7" id="KW-0539">Nucleus</keyword>
<dbReference type="Pfam" id="PF03371">
    <property type="entry name" value="PRP38"/>
    <property type="match status" value="1"/>
</dbReference>
<dbReference type="RefSeq" id="XP_015467565.1">
    <property type="nucleotide sequence ID" value="XM_015611587.1"/>
</dbReference>
<comment type="similarity">
    <text evidence="2 7">Belongs to the PRP38 family.</text>
</comment>
<accession>A0A0V1PYY7</accession>
<proteinExistence type="inferred from homology"/>
<evidence type="ECO:0000256" key="6">
    <source>
        <dbReference type="ARBA" id="ARBA00023242"/>
    </source>
</evidence>
<evidence type="ECO:0000256" key="3">
    <source>
        <dbReference type="ARBA" id="ARBA00022664"/>
    </source>
</evidence>
<evidence type="ECO:0000256" key="8">
    <source>
        <dbReference type="SAM" id="MobiDB-lite"/>
    </source>
</evidence>
<keyword evidence="5 7" id="KW-0508">mRNA splicing</keyword>
<evidence type="ECO:0000313" key="9">
    <source>
        <dbReference type="EMBL" id="KSA01463.1"/>
    </source>
</evidence>
<dbReference type="PANTHER" id="PTHR23142">
    <property type="entry name" value="PRE-MRNA-SPLICING FACTOR 38A-RELATED"/>
    <property type="match status" value="1"/>
</dbReference>
<name>A0A0V1PYY7_9ASCO</name>
<dbReference type="OrthoDB" id="190958at2759"/>
<dbReference type="EMBL" id="LMYN01000052">
    <property type="protein sequence ID" value="KSA01463.1"/>
    <property type="molecule type" value="Genomic_DNA"/>
</dbReference>
<evidence type="ECO:0000256" key="7">
    <source>
        <dbReference type="RuleBase" id="RU367025"/>
    </source>
</evidence>
<evidence type="ECO:0000256" key="1">
    <source>
        <dbReference type="ARBA" id="ARBA00004123"/>
    </source>
</evidence>
<keyword evidence="3 7" id="KW-0507">mRNA processing</keyword>
<evidence type="ECO:0000256" key="4">
    <source>
        <dbReference type="ARBA" id="ARBA00022728"/>
    </source>
</evidence>
<feature type="compositionally biased region" description="Acidic residues" evidence="8">
    <location>
        <begin position="201"/>
        <end position="218"/>
    </location>
</feature>
<dbReference type="AlphaFoldDB" id="A0A0V1PYY7"/>
<dbReference type="GO" id="GO:0000398">
    <property type="term" value="P:mRNA splicing, via spliceosome"/>
    <property type="evidence" value="ECO:0007669"/>
    <property type="project" value="UniProtKB-UniRule"/>
</dbReference>
<gene>
    <name evidence="9" type="ORF">AC631_02757</name>
</gene>
<dbReference type="InterPro" id="IPR005037">
    <property type="entry name" value="PRP38"/>
</dbReference>
<protein>
    <recommendedName>
        <fullName evidence="7">Pre-mRNA-splicing factor 38</fullName>
    </recommendedName>
</protein>
<evidence type="ECO:0000256" key="5">
    <source>
        <dbReference type="ARBA" id="ARBA00023187"/>
    </source>
</evidence>
<comment type="caution">
    <text evidence="9">The sequence shown here is derived from an EMBL/GenBank/DDBJ whole genome shotgun (WGS) entry which is preliminary data.</text>
</comment>
<evidence type="ECO:0000256" key="2">
    <source>
        <dbReference type="ARBA" id="ARBA00006164"/>
    </source>
</evidence>
<sequence>MENSKKQAAYNDKSNVIRKAYLVEPIIRHRIQDSLFYKQYLYLTNEATILPIITSQVKYIGSTNANGKPTPFICCFLRLLELEPSREIIEMCLHQLGTNEFKYLTALIMLYIRVVWTNEDVFNTLDPFYSDYRKLRFQLKSPIMANGMPILYRLSYVDEWCDDLLNKERVIDLILPRMVPRRILQERGLLGERNYHGVVSENEDESENESDDYESDSD</sequence>
<dbReference type="GeneID" id="26839766"/>
<comment type="function">
    <text evidence="7">Required for pre-mRNA splicing.</text>
</comment>
<evidence type="ECO:0000313" key="10">
    <source>
        <dbReference type="Proteomes" id="UP000054251"/>
    </source>
</evidence>
<keyword evidence="4 7" id="KW-0747">Spliceosome</keyword>
<keyword evidence="10" id="KW-1185">Reference proteome</keyword>
<dbReference type="GO" id="GO:0005681">
    <property type="term" value="C:spliceosomal complex"/>
    <property type="evidence" value="ECO:0007669"/>
    <property type="project" value="UniProtKB-KW"/>
</dbReference>
<organism evidence="9 10">
    <name type="scientific">Debaryomyces fabryi</name>
    <dbReference type="NCBI Taxonomy" id="58627"/>
    <lineage>
        <taxon>Eukaryota</taxon>
        <taxon>Fungi</taxon>
        <taxon>Dikarya</taxon>
        <taxon>Ascomycota</taxon>
        <taxon>Saccharomycotina</taxon>
        <taxon>Pichiomycetes</taxon>
        <taxon>Debaryomycetaceae</taxon>
        <taxon>Debaryomyces</taxon>
    </lineage>
</organism>